<evidence type="ECO:0000256" key="5">
    <source>
        <dbReference type="RuleBase" id="RU362110"/>
    </source>
</evidence>
<gene>
    <name evidence="9" type="ORF">CHLNCDRAFT_136342</name>
</gene>
<feature type="region of interest" description="Disordered" evidence="6">
    <location>
        <begin position="1"/>
        <end position="23"/>
    </location>
</feature>
<feature type="domain" description="Glycosyl hydrolase family 32 N-terminal" evidence="7">
    <location>
        <begin position="26"/>
        <end position="187"/>
    </location>
</feature>
<dbReference type="GO" id="GO:0004564">
    <property type="term" value="F:beta-fructofuranosidase activity"/>
    <property type="evidence" value="ECO:0007669"/>
    <property type="project" value="UniProtKB-EC"/>
</dbReference>
<dbReference type="InterPro" id="IPR051214">
    <property type="entry name" value="GH32_Enzymes"/>
</dbReference>
<keyword evidence="3 5" id="KW-0378">Hydrolase</keyword>
<sequence length="785" mass="79986">MEEHALGPPGAKVPVGRDDPDRPQVHLAPKQGWLNDPNGPIWYKGRYHLFYQHVPQGCEWQWGLVWGHAVSTDLAHWRHLPPALAPTPGGPDADGCWSGCCTVSAEGVPTILYTGVRLRSNRACGPPPPPSQDLGLLFIESQLAAVPADPEDELLLRWRKVEQPAVALPPPGLNLMGFRDPFVYLGGSSAAAAAGTGEQQAPQSAARHQALQHGYRMLLGSGVRGSGGALLAYGSRGGTGGSAGDGNVGNGISSATSSSSSDDCACGDGSDCSGSSLARGWRYEGQVCSAADLAEAAQASSATEASGALSGAAADELGEVWECPLLVRLPTPGGGAGDGGGGSRRQPWLLAVSPYPVKPPHSPSNPVLYWIGGMDEGATRHARQPQPAWFDVRGAWGPYRLDQGDLLYAPNVCSDAQGRLLLWAWLQERRSPGAAAAYAGCLTLPRVLTLSPDGRRLVQQPAPELALLRRCCGTGGGGDPFTGSTENGAAPCDGVPPSGASFSGRGGWYAGGVELAEGQLLPIEGVAGRRLDIELTLRRGSGEAAGLLIQSHEAGSQGNALITYDWGRNALDVVFGVPAPQAAVPAGASSQSDGMESQLSGALSGVARWHLPAPAAASSPRKRGRGAAAAVFEAAAAPGSPAKAAVAVPAEVVPELHLAELAEPLPEAAAVEAAVAEEAAAAAAGTFRRLGGPLAAPATDGSGRAQLRLRAVLDGSALEVFAGGEVLSTRVYRGAPPADGGSPAGAACSGVFLAALGGAAVLESGEAWELRSCWAEDEPEGGAAA</sequence>
<evidence type="ECO:0000259" key="8">
    <source>
        <dbReference type="Pfam" id="PF08244"/>
    </source>
</evidence>
<dbReference type="GO" id="GO:0005975">
    <property type="term" value="P:carbohydrate metabolic process"/>
    <property type="evidence" value="ECO:0007669"/>
    <property type="project" value="InterPro"/>
</dbReference>
<dbReference type="Gene3D" id="2.115.10.20">
    <property type="entry name" value="Glycosyl hydrolase domain, family 43"/>
    <property type="match status" value="2"/>
</dbReference>
<dbReference type="FunCoup" id="E1ZK59">
    <property type="interactions" value="367"/>
</dbReference>
<dbReference type="Pfam" id="PF00251">
    <property type="entry name" value="Glyco_hydro_32N"/>
    <property type="match status" value="2"/>
</dbReference>
<reference evidence="9 10" key="1">
    <citation type="journal article" date="2010" name="Plant Cell">
        <title>The Chlorella variabilis NC64A genome reveals adaptation to photosymbiosis, coevolution with viruses, and cryptic sex.</title>
        <authorList>
            <person name="Blanc G."/>
            <person name="Duncan G."/>
            <person name="Agarkova I."/>
            <person name="Borodovsky M."/>
            <person name="Gurnon J."/>
            <person name="Kuo A."/>
            <person name="Lindquist E."/>
            <person name="Lucas S."/>
            <person name="Pangilinan J."/>
            <person name="Polle J."/>
            <person name="Salamov A."/>
            <person name="Terry A."/>
            <person name="Yamada T."/>
            <person name="Dunigan D.D."/>
            <person name="Grigoriev I.V."/>
            <person name="Claverie J.M."/>
            <person name="Van Etten J.L."/>
        </authorList>
    </citation>
    <scope>NUCLEOTIDE SEQUENCE [LARGE SCALE GENOMIC DNA]</scope>
    <source>
        <strain evidence="9 10">NC64A</strain>
    </source>
</reference>
<dbReference type="SUPFAM" id="SSF75005">
    <property type="entry name" value="Arabinanase/levansucrase/invertase"/>
    <property type="match status" value="1"/>
</dbReference>
<dbReference type="PANTHER" id="PTHR43101">
    <property type="entry name" value="BETA-FRUCTOSIDASE"/>
    <property type="match status" value="1"/>
</dbReference>
<dbReference type="PROSITE" id="PS00609">
    <property type="entry name" value="GLYCOSYL_HYDROL_F32"/>
    <property type="match status" value="1"/>
</dbReference>
<dbReference type="InterPro" id="IPR001362">
    <property type="entry name" value="Glyco_hydro_32"/>
</dbReference>
<dbReference type="SMART" id="SM00640">
    <property type="entry name" value="Glyco_32"/>
    <property type="match status" value="1"/>
</dbReference>
<dbReference type="InterPro" id="IPR013189">
    <property type="entry name" value="Glyco_hydro_32_C"/>
</dbReference>
<evidence type="ECO:0000259" key="7">
    <source>
        <dbReference type="Pfam" id="PF00251"/>
    </source>
</evidence>
<keyword evidence="10" id="KW-1185">Reference proteome</keyword>
<dbReference type="STRING" id="554065.E1ZK59"/>
<dbReference type="eggNOG" id="KOG0228">
    <property type="taxonomic scope" value="Eukaryota"/>
</dbReference>
<protein>
    <recommendedName>
        <fullName evidence="2">beta-fructofuranosidase</fullName>
        <ecNumber evidence="2">3.2.1.26</ecNumber>
    </recommendedName>
</protein>
<dbReference type="Gene3D" id="2.60.120.560">
    <property type="entry name" value="Exo-inulinase, domain 1"/>
    <property type="match status" value="1"/>
</dbReference>
<dbReference type="EC" id="3.2.1.26" evidence="2"/>
<dbReference type="AlphaFoldDB" id="E1ZK59"/>
<evidence type="ECO:0000256" key="6">
    <source>
        <dbReference type="SAM" id="MobiDB-lite"/>
    </source>
</evidence>
<proteinExistence type="inferred from homology"/>
<evidence type="ECO:0000313" key="9">
    <source>
        <dbReference type="EMBL" id="EFN53748.1"/>
    </source>
</evidence>
<dbReference type="InParanoid" id="E1ZK59"/>
<dbReference type="CDD" id="cd08996">
    <property type="entry name" value="GH32_FFase"/>
    <property type="match status" value="1"/>
</dbReference>
<dbReference type="RefSeq" id="XP_005845850.1">
    <property type="nucleotide sequence ID" value="XM_005845788.1"/>
</dbReference>
<organism evidence="10">
    <name type="scientific">Chlorella variabilis</name>
    <name type="common">Green alga</name>
    <dbReference type="NCBI Taxonomy" id="554065"/>
    <lineage>
        <taxon>Eukaryota</taxon>
        <taxon>Viridiplantae</taxon>
        <taxon>Chlorophyta</taxon>
        <taxon>core chlorophytes</taxon>
        <taxon>Trebouxiophyceae</taxon>
        <taxon>Chlorellales</taxon>
        <taxon>Chlorellaceae</taxon>
        <taxon>Chlorella clade</taxon>
        <taxon>Chlorella</taxon>
    </lineage>
</organism>
<evidence type="ECO:0000256" key="4">
    <source>
        <dbReference type="ARBA" id="ARBA00023295"/>
    </source>
</evidence>
<comment type="similarity">
    <text evidence="1 5">Belongs to the glycosyl hydrolase 32 family.</text>
</comment>
<dbReference type="InterPro" id="IPR018053">
    <property type="entry name" value="Glyco_hydro_32_AS"/>
</dbReference>
<evidence type="ECO:0000256" key="2">
    <source>
        <dbReference type="ARBA" id="ARBA00012758"/>
    </source>
</evidence>
<evidence type="ECO:0000256" key="3">
    <source>
        <dbReference type="ARBA" id="ARBA00022801"/>
    </source>
</evidence>
<dbReference type="Proteomes" id="UP000008141">
    <property type="component" value="Unassembled WGS sequence"/>
</dbReference>
<feature type="domain" description="Glycosyl hydrolase family 32 N-terminal" evidence="7">
    <location>
        <begin position="315"/>
        <end position="461"/>
    </location>
</feature>
<name>E1ZK59_CHLVA</name>
<dbReference type="OrthoDB" id="202537at2759"/>
<dbReference type="InterPro" id="IPR023296">
    <property type="entry name" value="Glyco_hydro_beta-prop_sf"/>
</dbReference>
<dbReference type="PANTHER" id="PTHR43101:SF1">
    <property type="entry name" value="BETA-FRUCTOSIDASE"/>
    <property type="match status" value="1"/>
</dbReference>
<dbReference type="EMBL" id="GL433850">
    <property type="protein sequence ID" value="EFN53748.1"/>
    <property type="molecule type" value="Genomic_DNA"/>
</dbReference>
<dbReference type="GeneID" id="17353201"/>
<dbReference type="KEGG" id="cvr:CHLNCDRAFT_136342"/>
<evidence type="ECO:0000313" key="10">
    <source>
        <dbReference type="Proteomes" id="UP000008141"/>
    </source>
</evidence>
<feature type="domain" description="Glycosyl hydrolase family 32 C-terminal" evidence="8">
    <location>
        <begin position="695"/>
        <end position="768"/>
    </location>
</feature>
<accession>E1ZK59</accession>
<dbReference type="Pfam" id="PF08244">
    <property type="entry name" value="Glyco_hydro_32C"/>
    <property type="match status" value="1"/>
</dbReference>
<evidence type="ECO:0000256" key="1">
    <source>
        <dbReference type="ARBA" id="ARBA00009902"/>
    </source>
</evidence>
<keyword evidence="4 5" id="KW-0326">Glycosidase</keyword>
<dbReference type="InterPro" id="IPR013148">
    <property type="entry name" value="Glyco_hydro_32_N"/>
</dbReference>